<dbReference type="CDD" id="cd11789">
    <property type="entry name" value="SH3_Nebulin_family_C"/>
    <property type="match status" value="1"/>
</dbReference>
<dbReference type="AlphaFoldDB" id="A0A0V0S964"/>
<dbReference type="OrthoDB" id="191061at2759"/>
<evidence type="ECO:0000313" key="12">
    <source>
        <dbReference type="Proteomes" id="UP000054630"/>
    </source>
</evidence>
<dbReference type="GO" id="GO:0005737">
    <property type="term" value="C:cytoplasm"/>
    <property type="evidence" value="ECO:0007669"/>
    <property type="project" value="UniProtKB-ARBA"/>
</dbReference>
<dbReference type="SUPFAM" id="SSF50044">
    <property type="entry name" value="SH3-domain"/>
    <property type="match status" value="1"/>
</dbReference>
<evidence type="ECO:0000256" key="7">
    <source>
        <dbReference type="PROSITE-ProRule" id="PRU00192"/>
    </source>
</evidence>
<evidence type="ECO:0000256" key="3">
    <source>
        <dbReference type="ARBA" id="ARBA00022737"/>
    </source>
</evidence>
<dbReference type="Pfam" id="PF00880">
    <property type="entry name" value="Nebulin"/>
    <property type="match status" value="1"/>
</dbReference>
<feature type="domain" description="SH3" evidence="9">
    <location>
        <begin position="376"/>
        <end position="436"/>
    </location>
</feature>
<organism evidence="11 12">
    <name type="scientific">Trichinella nelsoni</name>
    <dbReference type="NCBI Taxonomy" id="6336"/>
    <lineage>
        <taxon>Eukaryota</taxon>
        <taxon>Metazoa</taxon>
        <taxon>Ecdysozoa</taxon>
        <taxon>Nematoda</taxon>
        <taxon>Enoplea</taxon>
        <taxon>Dorylaimia</taxon>
        <taxon>Trichinellida</taxon>
        <taxon>Trichinellidae</taxon>
        <taxon>Trichinella</taxon>
    </lineage>
</organism>
<feature type="region of interest" description="Disordered" evidence="8">
    <location>
        <begin position="267"/>
        <end position="297"/>
    </location>
</feature>
<evidence type="ECO:0000259" key="10">
    <source>
        <dbReference type="PROSITE" id="PS50023"/>
    </source>
</evidence>
<keyword evidence="5 6" id="KW-0440">LIM domain</keyword>
<feature type="compositionally biased region" description="Low complexity" evidence="8">
    <location>
        <begin position="278"/>
        <end position="293"/>
    </location>
</feature>
<evidence type="ECO:0000256" key="6">
    <source>
        <dbReference type="PROSITE-ProRule" id="PRU00125"/>
    </source>
</evidence>
<comment type="caution">
    <text evidence="11">The sequence shown here is derived from an EMBL/GenBank/DDBJ whole genome shotgun (WGS) entry which is preliminary data.</text>
</comment>
<keyword evidence="1 7" id="KW-0728">SH3 domain</keyword>
<keyword evidence="3" id="KW-0677">Repeat</keyword>
<keyword evidence="2 6" id="KW-0479">Metal-binding</keyword>
<evidence type="ECO:0000256" key="5">
    <source>
        <dbReference type="ARBA" id="ARBA00023038"/>
    </source>
</evidence>
<accession>A0A0V0S964</accession>
<evidence type="ECO:0000259" key="9">
    <source>
        <dbReference type="PROSITE" id="PS50002"/>
    </source>
</evidence>
<dbReference type="GO" id="GO:0051015">
    <property type="term" value="F:actin filament binding"/>
    <property type="evidence" value="ECO:0007669"/>
    <property type="project" value="TreeGrafter"/>
</dbReference>
<proteinExistence type="predicted"/>
<dbReference type="FunFam" id="2.30.30.40:FF:000007">
    <property type="entry name" value="nebulin isoform X1"/>
    <property type="match status" value="1"/>
</dbReference>
<dbReference type="GO" id="GO:0046872">
    <property type="term" value="F:metal ion binding"/>
    <property type="evidence" value="ECO:0007669"/>
    <property type="project" value="UniProtKB-KW"/>
</dbReference>
<dbReference type="Pfam" id="PF00018">
    <property type="entry name" value="SH3_1"/>
    <property type="match status" value="1"/>
</dbReference>
<dbReference type="InterPro" id="IPR001781">
    <property type="entry name" value="Znf_LIM"/>
</dbReference>
<dbReference type="SMART" id="SM00132">
    <property type="entry name" value="LIM"/>
    <property type="match status" value="1"/>
</dbReference>
<reference evidence="11 12" key="1">
    <citation type="submission" date="2015-01" db="EMBL/GenBank/DDBJ databases">
        <title>Evolution of Trichinella species and genotypes.</title>
        <authorList>
            <person name="Korhonen P.K."/>
            <person name="Edoardo P."/>
            <person name="Giuseppe L.R."/>
            <person name="Gasser R.B."/>
        </authorList>
    </citation>
    <scope>NUCLEOTIDE SEQUENCE [LARGE SCALE GENOMIC DNA]</scope>
    <source>
        <strain evidence="11">ISS37</strain>
    </source>
</reference>
<dbReference type="PROSITE" id="PS50023">
    <property type="entry name" value="LIM_DOMAIN_2"/>
    <property type="match status" value="1"/>
</dbReference>
<dbReference type="Proteomes" id="UP000054630">
    <property type="component" value="Unassembled WGS sequence"/>
</dbReference>
<dbReference type="FunFam" id="2.10.110.10:FF:000110">
    <property type="entry name" value="Nebulin related anchoring protein"/>
    <property type="match status" value="1"/>
</dbReference>
<dbReference type="PROSITE" id="PS50002">
    <property type="entry name" value="SH3"/>
    <property type="match status" value="1"/>
</dbReference>
<gene>
    <name evidence="11" type="primary">F42H10.3</name>
    <name evidence="11" type="ORF">T07_13539</name>
</gene>
<evidence type="ECO:0000256" key="1">
    <source>
        <dbReference type="ARBA" id="ARBA00022443"/>
    </source>
</evidence>
<evidence type="ECO:0000256" key="8">
    <source>
        <dbReference type="SAM" id="MobiDB-lite"/>
    </source>
</evidence>
<dbReference type="PANTHER" id="PTHR46218:SF4">
    <property type="entry name" value="LIM AND SH3 DOMAIN PROTEIN LASP"/>
    <property type="match status" value="1"/>
</dbReference>
<dbReference type="InterPro" id="IPR036028">
    <property type="entry name" value="SH3-like_dom_sf"/>
</dbReference>
<dbReference type="InterPro" id="IPR051759">
    <property type="entry name" value="LIM-SH3_domain_protein"/>
</dbReference>
<sequence length="436" mass="47684">MICKFVDAYCHYCQCASQSFQTSLLSFGTASEMMAPSKCARPDCGKTVYPMEELKCLDQVWHKQCFRCTACNMVLTMKNYKGYEKQPYCEAHYPKTKASVVADTPEMRRLQENTKNQSLRACWKSGDASECANSFPSIRTRSTNACAIMLTLAKSPRSAAAIATALCARIKYHEEYERMMKGKKIQVADDPEIQRLLKNTQIQSNVIYHGDLDRKETMERIRPPLEETVASNIHNAGGMTNNSNAAAAAAATATANKGTTNAASSQAGAATIGQQQRPAVSSSKAASSPYSAKLQQSPTLIYSTERGGRVAPQSRVVGSIDNYDPMNGQWGSIVSNRQNYKISDRGNYGLSPPVNTTPAPAQNVVKRRSGGTAASNTGLVVRALYDYSANDSDEVTFKEGDLIINCQTVDKGWMTGTVQRTGKWGMLPANYVERVN</sequence>
<dbReference type="STRING" id="6336.A0A0V0S964"/>
<dbReference type="SMART" id="SM00227">
    <property type="entry name" value="NEBU"/>
    <property type="match status" value="2"/>
</dbReference>
<dbReference type="SMART" id="SM00326">
    <property type="entry name" value="SH3"/>
    <property type="match status" value="1"/>
</dbReference>
<dbReference type="PRINTS" id="PR00452">
    <property type="entry name" value="SH3DOMAIN"/>
</dbReference>
<dbReference type="CDD" id="cd09447">
    <property type="entry name" value="LIM_LASP"/>
    <property type="match status" value="1"/>
</dbReference>
<dbReference type="SUPFAM" id="SSF57716">
    <property type="entry name" value="Glucocorticoid receptor-like (DNA-binding domain)"/>
    <property type="match status" value="2"/>
</dbReference>
<evidence type="ECO:0000313" key="11">
    <source>
        <dbReference type="EMBL" id="KRX23259.1"/>
    </source>
</evidence>
<dbReference type="InterPro" id="IPR001452">
    <property type="entry name" value="SH3_domain"/>
</dbReference>
<evidence type="ECO:0000256" key="4">
    <source>
        <dbReference type="ARBA" id="ARBA00022833"/>
    </source>
</evidence>
<dbReference type="PANTHER" id="PTHR46218">
    <property type="entry name" value="LASP"/>
    <property type="match status" value="1"/>
</dbReference>
<feature type="compositionally biased region" description="Polar residues" evidence="8">
    <location>
        <begin position="267"/>
        <end position="277"/>
    </location>
</feature>
<dbReference type="Pfam" id="PF00412">
    <property type="entry name" value="LIM"/>
    <property type="match status" value="1"/>
</dbReference>
<dbReference type="InterPro" id="IPR000900">
    <property type="entry name" value="Nebulin_repeat"/>
</dbReference>
<keyword evidence="4 6" id="KW-0862">Zinc</keyword>
<dbReference type="GO" id="GO:0005925">
    <property type="term" value="C:focal adhesion"/>
    <property type="evidence" value="ECO:0007669"/>
    <property type="project" value="TreeGrafter"/>
</dbReference>
<dbReference type="Gene3D" id="2.10.110.10">
    <property type="entry name" value="Cysteine Rich Protein"/>
    <property type="match status" value="1"/>
</dbReference>
<keyword evidence="12" id="KW-1185">Reference proteome</keyword>
<feature type="domain" description="LIM zinc-binding" evidence="10">
    <location>
        <begin position="39"/>
        <end position="99"/>
    </location>
</feature>
<protein>
    <submittedName>
        <fullName evidence="11">LIM and SH3 domain protein F42H10.3</fullName>
    </submittedName>
</protein>
<dbReference type="Gene3D" id="2.30.30.40">
    <property type="entry name" value="SH3 Domains"/>
    <property type="match status" value="1"/>
</dbReference>
<evidence type="ECO:0000256" key="2">
    <source>
        <dbReference type="ARBA" id="ARBA00022723"/>
    </source>
</evidence>
<dbReference type="EMBL" id="JYDL01000025">
    <property type="protein sequence ID" value="KRX23259.1"/>
    <property type="molecule type" value="Genomic_DNA"/>
</dbReference>
<name>A0A0V0S964_9BILA</name>